<evidence type="ECO:0000313" key="21">
    <source>
        <dbReference type="Proteomes" id="UP000004324"/>
    </source>
</evidence>
<feature type="domain" description="PAS" evidence="19">
    <location>
        <begin position="6"/>
        <end position="59"/>
    </location>
</feature>
<organism evidence="20 21">
    <name type="scientific">Pelosinus fermentans B4</name>
    <dbReference type="NCBI Taxonomy" id="1149862"/>
    <lineage>
        <taxon>Bacteria</taxon>
        <taxon>Bacillati</taxon>
        <taxon>Bacillota</taxon>
        <taxon>Negativicutes</taxon>
        <taxon>Selenomonadales</taxon>
        <taxon>Sporomusaceae</taxon>
        <taxon>Pelosinus</taxon>
    </lineage>
</organism>
<evidence type="ECO:0000256" key="2">
    <source>
        <dbReference type="ARBA" id="ARBA00004496"/>
    </source>
</evidence>
<dbReference type="CDD" id="cd00130">
    <property type="entry name" value="PAS"/>
    <property type="match status" value="1"/>
</dbReference>
<evidence type="ECO:0000256" key="6">
    <source>
        <dbReference type="ARBA" id="ARBA00022679"/>
    </source>
</evidence>
<accession>I8RIP2</accession>
<dbReference type="GO" id="GO:0005524">
    <property type="term" value="F:ATP binding"/>
    <property type="evidence" value="ECO:0007669"/>
    <property type="project" value="UniProtKB-KW"/>
</dbReference>
<keyword evidence="7 16" id="KW-0479">Metal-binding</keyword>
<keyword evidence="21" id="KW-1185">Reference proteome</keyword>
<dbReference type="InterPro" id="IPR036890">
    <property type="entry name" value="HATPase_C_sf"/>
</dbReference>
<dbReference type="SMART" id="SM00091">
    <property type="entry name" value="PAS"/>
    <property type="match status" value="1"/>
</dbReference>
<dbReference type="PRINTS" id="PR00344">
    <property type="entry name" value="BCTRLSENSOR"/>
</dbReference>
<dbReference type="GO" id="GO:0016020">
    <property type="term" value="C:membrane"/>
    <property type="evidence" value="ECO:0007669"/>
    <property type="project" value="InterPro"/>
</dbReference>
<comment type="caution">
    <text evidence="20">The sequence shown here is derived from an EMBL/GenBank/DDBJ whole genome shotgun (WGS) entry which is preliminary data.</text>
</comment>
<dbReference type="InterPro" id="IPR004358">
    <property type="entry name" value="Sig_transdc_His_kin-like_C"/>
</dbReference>
<evidence type="ECO:0000256" key="3">
    <source>
        <dbReference type="ARBA" id="ARBA00022485"/>
    </source>
</evidence>
<dbReference type="InterPro" id="IPR050482">
    <property type="entry name" value="Sensor_HK_TwoCompSys"/>
</dbReference>
<dbReference type="InterPro" id="IPR011712">
    <property type="entry name" value="Sig_transdc_His_kin_sub3_dim/P"/>
</dbReference>
<evidence type="ECO:0000256" key="14">
    <source>
        <dbReference type="ARBA" id="ARBA00024827"/>
    </source>
</evidence>
<dbReference type="SUPFAM" id="SSF55785">
    <property type="entry name" value="PYP-like sensor domain (PAS domain)"/>
    <property type="match status" value="1"/>
</dbReference>
<evidence type="ECO:0000256" key="9">
    <source>
        <dbReference type="ARBA" id="ARBA00022777"/>
    </source>
</evidence>
<dbReference type="AlphaFoldDB" id="I8RIP2"/>
<dbReference type="PIRSF" id="PIRSF037432">
    <property type="entry name" value="STHK_NreB"/>
    <property type="match status" value="1"/>
</dbReference>
<comment type="cofactor">
    <cofactor evidence="16">
        <name>[4Fe-4S] cluster</name>
        <dbReference type="ChEBI" id="CHEBI:49883"/>
    </cofactor>
    <text evidence="16">Binds 1 [4Fe-4S] cluster.</text>
</comment>
<sequence>MRQKTSEPLFKDIFQYGSDAIVILDDKGIIIDANPSIEMLTGYCTEELIHKMSLCDICHGMERCADFTVCINCFTTLESMSSFKIRLLHRKGHIFSVSASTTRLPQNAGGFLIVVLRDMSEYNKQDQKYVQKKMANYMIQAQEGERKRVSRELHDGVGQTIYSMIVGLNIIEQMELENDLKSHFQLVRDMAVQALSEVRHIAVDLRPSSLDDWGIVPALRSFIKQFERTYGIVTRLSVVGQERRYGASIETALYRICQEAMINAAKYANIDTLEIHFEEQDQLLYLAVIDLGRGFNLEKIEVMGTGLGLYGMRERAKLIGGTLKITSGCDHGTTIRVYVPLGKEEEIIYDHSCSNS</sequence>
<dbReference type="PROSITE" id="PS50109">
    <property type="entry name" value="HIS_KIN"/>
    <property type="match status" value="1"/>
</dbReference>
<feature type="binding site" evidence="16">
    <location>
        <position position="73"/>
    </location>
    <ligand>
        <name>[4Fe-4S] cluster</name>
        <dbReference type="ChEBI" id="CHEBI:49883"/>
    </ligand>
</feature>
<keyword evidence="8 15" id="KW-0547">Nucleotide-binding</keyword>
<dbReference type="Pfam" id="PF02518">
    <property type="entry name" value="HATPase_c"/>
    <property type="match status" value="1"/>
</dbReference>
<feature type="binding site" evidence="16">
    <location>
        <position position="58"/>
    </location>
    <ligand>
        <name>[4Fe-4S] cluster</name>
        <dbReference type="ChEBI" id="CHEBI:49883"/>
    </ligand>
</feature>
<dbReference type="PATRIC" id="fig|1149862.3.peg.2952"/>
<comment type="PTM">
    <text evidence="17">Autophosphorylated.</text>
</comment>
<dbReference type="Proteomes" id="UP000004324">
    <property type="component" value="Unassembled WGS sequence"/>
</dbReference>
<comment type="function">
    <text evidence="14">Member of the two-component regulatory system NreB/NreC involved in the control of dissimilatory nitrate/nitrite reduction in response to oxygen. NreB functions as a direct oxygen sensor histidine kinase which is autophosphorylated, in the absence of oxygen, probably at the conserved histidine residue, and transfers its phosphate group probably to a conserved aspartate residue of NreC. NreB/NreC activates the expression of the nitrate (narGHJI) and nitrite (nir) reductase operons, as well as the putative nitrate transporter gene narT.</text>
</comment>
<dbReference type="GO" id="GO:0006355">
    <property type="term" value="P:regulation of DNA-templated transcription"/>
    <property type="evidence" value="ECO:0007669"/>
    <property type="project" value="InterPro"/>
</dbReference>
<reference evidence="20 21" key="1">
    <citation type="journal article" date="2012" name="J. Bacteriol.">
        <title>Draft Genome Sequences for Two Metal-Reducing Pelosinus fermentans Strains Isolated from a Cr(VI)-Contaminated Site and for Type Strain R7.</title>
        <authorList>
            <person name="Brown S.D."/>
            <person name="Podar M."/>
            <person name="Klingeman D.M."/>
            <person name="Johnson C.M."/>
            <person name="Yang Z.K."/>
            <person name="Utturkar S.M."/>
            <person name="Land M.L."/>
            <person name="Mosher J.J."/>
            <person name="Hurt R.A.Jr."/>
            <person name="Phelps T.J."/>
            <person name="Palumbo A.V."/>
            <person name="Arkin A.P."/>
            <person name="Hazen T.C."/>
            <person name="Elias D.A."/>
        </authorList>
    </citation>
    <scope>NUCLEOTIDE SEQUENCE [LARGE SCALE GENOMIC DNA]</scope>
    <source>
        <strain evidence="20 21">B4</strain>
    </source>
</reference>
<dbReference type="GO" id="GO:0000155">
    <property type="term" value="F:phosphorelay sensor kinase activity"/>
    <property type="evidence" value="ECO:0007669"/>
    <property type="project" value="InterPro"/>
</dbReference>
<keyword evidence="10 15" id="KW-0067">ATP-binding</keyword>
<dbReference type="Gene3D" id="3.30.565.10">
    <property type="entry name" value="Histidine kinase-like ATPase, C-terminal domain"/>
    <property type="match status" value="1"/>
</dbReference>
<dbReference type="OrthoDB" id="9760839at2"/>
<dbReference type="PROSITE" id="PS50112">
    <property type="entry name" value="PAS"/>
    <property type="match status" value="1"/>
</dbReference>
<keyword evidence="5 17" id="KW-0597">Phosphoprotein</keyword>
<dbReference type="RefSeq" id="WP_007935455.1">
    <property type="nucleotide sequence ID" value="NZ_AKVJ01000029.1"/>
</dbReference>
<proteinExistence type="predicted"/>
<evidence type="ECO:0000256" key="10">
    <source>
        <dbReference type="ARBA" id="ARBA00022840"/>
    </source>
</evidence>
<evidence type="ECO:0000256" key="16">
    <source>
        <dbReference type="PIRSR" id="PIRSR037432-50"/>
    </source>
</evidence>
<dbReference type="Pfam" id="PF00989">
    <property type="entry name" value="PAS"/>
    <property type="match status" value="1"/>
</dbReference>
<feature type="modified residue" description="Phosphohistidine; by autocatalysis" evidence="17">
    <location>
        <position position="154"/>
    </location>
</feature>
<evidence type="ECO:0000256" key="12">
    <source>
        <dbReference type="ARBA" id="ARBA00023012"/>
    </source>
</evidence>
<dbReference type="Pfam" id="PF07730">
    <property type="entry name" value="HisKA_3"/>
    <property type="match status" value="1"/>
</dbReference>
<dbReference type="CDD" id="cd16917">
    <property type="entry name" value="HATPase_UhpB-NarQ-NarX-like"/>
    <property type="match status" value="1"/>
</dbReference>
<keyword evidence="12 15" id="KW-0902">Two-component regulatory system</keyword>
<dbReference type="EMBL" id="AKVJ01000029">
    <property type="protein sequence ID" value="EIW17945.1"/>
    <property type="molecule type" value="Genomic_DNA"/>
</dbReference>
<evidence type="ECO:0000256" key="7">
    <source>
        <dbReference type="ARBA" id="ARBA00022723"/>
    </source>
</evidence>
<dbReference type="SUPFAM" id="SSF55874">
    <property type="entry name" value="ATPase domain of HSP90 chaperone/DNA topoisomerase II/histidine kinase"/>
    <property type="match status" value="1"/>
</dbReference>
<dbReference type="GO" id="GO:0051539">
    <property type="term" value="F:4 iron, 4 sulfur cluster binding"/>
    <property type="evidence" value="ECO:0007669"/>
    <property type="project" value="UniProtKB-KW"/>
</dbReference>
<keyword evidence="11 16" id="KW-0408">Iron</keyword>
<dbReference type="InterPro" id="IPR017203">
    <property type="entry name" value="Sig_transdc_His_kinase_NreB"/>
</dbReference>
<evidence type="ECO:0000256" key="13">
    <source>
        <dbReference type="ARBA" id="ARBA00023014"/>
    </source>
</evidence>
<name>I8RIP2_9FIRM</name>
<evidence type="ECO:0000256" key="1">
    <source>
        <dbReference type="ARBA" id="ARBA00000085"/>
    </source>
</evidence>
<evidence type="ECO:0000259" key="18">
    <source>
        <dbReference type="PROSITE" id="PS50109"/>
    </source>
</evidence>
<evidence type="ECO:0000256" key="17">
    <source>
        <dbReference type="PIRSR" id="PIRSR037432-51"/>
    </source>
</evidence>
<comment type="catalytic activity">
    <reaction evidence="1 15">
        <text>ATP + protein L-histidine = ADP + protein N-phospho-L-histidine.</text>
        <dbReference type="EC" id="2.7.13.3"/>
    </reaction>
</comment>
<dbReference type="GO" id="GO:0005506">
    <property type="term" value="F:iron ion binding"/>
    <property type="evidence" value="ECO:0007669"/>
    <property type="project" value="InterPro"/>
</dbReference>
<protein>
    <recommendedName>
        <fullName evidence="15">Sensor histidine kinase</fullName>
        <ecNumber evidence="15">2.7.13.3</ecNumber>
    </recommendedName>
</protein>
<evidence type="ECO:0000256" key="4">
    <source>
        <dbReference type="ARBA" id="ARBA00022490"/>
    </source>
</evidence>
<evidence type="ECO:0000256" key="11">
    <source>
        <dbReference type="ARBA" id="ARBA00023004"/>
    </source>
</evidence>
<dbReference type="InterPro" id="IPR003594">
    <property type="entry name" value="HATPase_dom"/>
</dbReference>
<dbReference type="Gene3D" id="3.30.450.20">
    <property type="entry name" value="PAS domain"/>
    <property type="match status" value="1"/>
</dbReference>
<keyword evidence="3 16" id="KW-0004">4Fe-4S</keyword>
<evidence type="ECO:0000256" key="5">
    <source>
        <dbReference type="ARBA" id="ARBA00022553"/>
    </source>
</evidence>
<dbReference type="InterPro" id="IPR013767">
    <property type="entry name" value="PAS_fold"/>
</dbReference>
<keyword evidence="13 16" id="KW-0411">Iron-sulfur</keyword>
<comment type="subcellular location">
    <subcellularLocation>
        <location evidence="2">Cytoplasm</location>
    </subcellularLocation>
</comment>
<dbReference type="GO" id="GO:0046983">
    <property type="term" value="F:protein dimerization activity"/>
    <property type="evidence" value="ECO:0007669"/>
    <property type="project" value="InterPro"/>
</dbReference>
<dbReference type="PANTHER" id="PTHR24421">
    <property type="entry name" value="NITRATE/NITRITE SENSOR PROTEIN NARX-RELATED"/>
    <property type="match status" value="1"/>
</dbReference>
<feature type="binding site" evidence="16">
    <location>
        <position position="70"/>
    </location>
    <ligand>
        <name>[4Fe-4S] cluster</name>
        <dbReference type="ChEBI" id="CHEBI:49883"/>
    </ligand>
</feature>
<dbReference type="InterPro" id="IPR035965">
    <property type="entry name" value="PAS-like_dom_sf"/>
</dbReference>
<evidence type="ECO:0000256" key="8">
    <source>
        <dbReference type="ARBA" id="ARBA00022741"/>
    </source>
</evidence>
<keyword evidence="4" id="KW-0963">Cytoplasm</keyword>
<dbReference type="InterPro" id="IPR000014">
    <property type="entry name" value="PAS"/>
</dbReference>
<evidence type="ECO:0000256" key="15">
    <source>
        <dbReference type="PIRNR" id="PIRNR037432"/>
    </source>
</evidence>
<keyword evidence="6 15" id="KW-0808">Transferase</keyword>
<dbReference type="InterPro" id="IPR005467">
    <property type="entry name" value="His_kinase_dom"/>
</dbReference>
<dbReference type="EC" id="2.7.13.3" evidence="15"/>
<evidence type="ECO:0000259" key="19">
    <source>
        <dbReference type="PROSITE" id="PS50112"/>
    </source>
</evidence>
<dbReference type="SMART" id="SM00387">
    <property type="entry name" value="HATPase_c"/>
    <property type="match status" value="1"/>
</dbReference>
<dbReference type="PANTHER" id="PTHR24421:SF10">
    <property type="entry name" value="NITRATE_NITRITE SENSOR PROTEIN NARQ"/>
    <property type="match status" value="1"/>
</dbReference>
<dbReference type="Gene3D" id="1.20.5.1930">
    <property type="match status" value="1"/>
</dbReference>
<feature type="domain" description="Histidine kinase" evidence="18">
    <location>
        <begin position="253"/>
        <end position="343"/>
    </location>
</feature>
<evidence type="ECO:0000313" key="20">
    <source>
        <dbReference type="EMBL" id="EIW17945.1"/>
    </source>
</evidence>
<dbReference type="NCBIfam" id="TIGR00229">
    <property type="entry name" value="sensory_box"/>
    <property type="match status" value="1"/>
</dbReference>
<dbReference type="GO" id="GO:0005737">
    <property type="term" value="C:cytoplasm"/>
    <property type="evidence" value="ECO:0007669"/>
    <property type="project" value="UniProtKB-SubCell"/>
</dbReference>
<gene>
    <name evidence="20" type="ORF">FB4_3988</name>
</gene>
<keyword evidence="9 15" id="KW-0418">Kinase</keyword>
<feature type="binding site" evidence="16">
    <location>
        <position position="55"/>
    </location>
    <ligand>
        <name>[4Fe-4S] cluster</name>
        <dbReference type="ChEBI" id="CHEBI:49883"/>
    </ligand>
</feature>